<dbReference type="Proteomes" id="UP000676169">
    <property type="component" value="Chromosome"/>
</dbReference>
<sequence length="464" mass="49793">MATSSDANQTHWLNLADKTSRRVNFGWWLDRLAAPLVIAAIAGACGLLLVRREHPETPLGWLAGGIVGGLAIIGLVAWLMSRTSFETSDQSLVRLEAAMRLRNALSAARAGVAPWPNPPAAVDAGIEWNWPRLLVPILGTLLLLAAGLLIPVSKPEAAKHPTEAPQAWSKIESDLNKLADEKMVDETYLEDMRKRLDELRAQKEEDWFSHSSLEATDSLKKAHQSEISRVERELGRAEKAMNDLQKTAAAGGQAEQARLANEFDQALQGLKNGAMKPNPELLKQLQNFDPKNLGGLTKEQMQQLKENLQKAANGMKDMQGQGGQGQGDDWADQLLSGEGDGQGNGQGQGNGGGEGEGENGEGEGVGKGGVSRGPGHSNNLFGKEHEKRQTGDLTGLENKDLSRATPGDLLQLQDGEHDVDKSGSKVTGGGATDSTGAGGDRVWKESLDPSEQRAMKNFFSEGKK</sequence>
<feature type="region of interest" description="Disordered" evidence="2">
    <location>
        <begin position="315"/>
        <end position="464"/>
    </location>
</feature>
<keyword evidence="3" id="KW-0812">Transmembrane</keyword>
<evidence type="ECO:0000313" key="5">
    <source>
        <dbReference type="Proteomes" id="UP000676169"/>
    </source>
</evidence>
<keyword evidence="5" id="KW-1185">Reference proteome</keyword>
<feature type="compositionally biased region" description="Basic and acidic residues" evidence="2">
    <location>
        <begin position="414"/>
        <end position="423"/>
    </location>
</feature>
<feature type="transmembrane region" description="Helical" evidence="3">
    <location>
        <begin position="59"/>
        <end position="80"/>
    </location>
</feature>
<evidence type="ECO:0000313" key="4">
    <source>
        <dbReference type="EMBL" id="QUE52299.1"/>
    </source>
</evidence>
<feature type="compositionally biased region" description="Basic and acidic residues" evidence="2">
    <location>
        <begin position="441"/>
        <end position="454"/>
    </location>
</feature>
<evidence type="ECO:0000256" key="1">
    <source>
        <dbReference type="SAM" id="Coils"/>
    </source>
</evidence>
<evidence type="ECO:0000256" key="2">
    <source>
        <dbReference type="SAM" id="MobiDB-lite"/>
    </source>
</evidence>
<dbReference type="EMBL" id="CP073100">
    <property type="protein sequence ID" value="QUE52299.1"/>
    <property type="molecule type" value="Genomic_DNA"/>
</dbReference>
<dbReference type="AlphaFoldDB" id="A0A975PFX5"/>
<gene>
    <name evidence="4" type="ORF">KBB96_05255</name>
</gene>
<dbReference type="KEGG" id="lamb:KBB96_05255"/>
<reference evidence="4" key="1">
    <citation type="submission" date="2021-04" db="EMBL/GenBank/DDBJ databases">
        <title>Luteolibacter sp. 32A isolated from the skin of an Anderson's salamander (Ambystoma andersonii).</title>
        <authorList>
            <person name="Spergser J."/>
            <person name="Busse H.-J."/>
        </authorList>
    </citation>
    <scope>NUCLEOTIDE SEQUENCE</scope>
    <source>
        <strain evidence="4">32A</strain>
    </source>
</reference>
<accession>A0A975PFX5</accession>
<feature type="compositionally biased region" description="Gly residues" evidence="2">
    <location>
        <begin position="338"/>
        <end position="354"/>
    </location>
</feature>
<keyword evidence="1" id="KW-0175">Coiled coil</keyword>
<feature type="compositionally biased region" description="Gly residues" evidence="2">
    <location>
        <begin position="426"/>
        <end position="439"/>
    </location>
</feature>
<protein>
    <submittedName>
        <fullName evidence="4">Uncharacterized protein</fullName>
    </submittedName>
</protein>
<proteinExistence type="predicted"/>
<feature type="compositionally biased region" description="Gly residues" evidence="2">
    <location>
        <begin position="362"/>
        <end position="372"/>
    </location>
</feature>
<feature type="coiled-coil region" evidence="1">
    <location>
        <begin position="213"/>
        <end position="247"/>
    </location>
</feature>
<keyword evidence="3" id="KW-1133">Transmembrane helix</keyword>
<dbReference type="RefSeq" id="WP_211633130.1">
    <property type="nucleotide sequence ID" value="NZ_CP073100.1"/>
</dbReference>
<feature type="transmembrane region" description="Helical" evidence="3">
    <location>
        <begin position="133"/>
        <end position="152"/>
    </location>
</feature>
<organism evidence="4 5">
    <name type="scientific">Luteolibacter ambystomatis</name>
    <dbReference type="NCBI Taxonomy" id="2824561"/>
    <lineage>
        <taxon>Bacteria</taxon>
        <taxon>Pseudomonadati</taxon>
        <taxon>Verrucomicrobiota</taxon>
        <taxon>Verrucomicrobiia</taxon>
        <taxon>Verrucomicrobiales</taxon>
        <taxon>Verrucomicrobiaceae</taxon>
        <taxon>Luteolibacter</taxon>
    </lineage>
</organism>
<evidence type="ECO:0000256" key="3">
    <source>
        <dbReference type="SAM" id="Phobius"/>
    </source>
</evidence>
<name>A0A975PFX5_9BACT</name>
<feature type="transmembrane region" description="Helical" evidence="3">
    <location>
        <begin position="32"/>
        <end position="50"/>
    </location>
</feature>
<keyword evidence="3" id="KW-0472">Membrane</keyword>